<proteinExistence type="predicted"/>
<accession>A0A6J6HYK2</accession>
<dbReference type="AlphaFoldDB" id="A0A6J6HYK2"/>
<protein>
    <submittedName>
        <fullName evidence="1">Unannotated protein</fullName>
    </submittedName>
</protein>
<gene>
    <name evidence="1" type="ORF">UFOPK1855_00559</name>
</gene>
<name>A0A6J6HYK2_9ZZZZ</name>
<organism evidence="1">
    <name type="scientific">freshwater metagenome</name>
    <dbReference type="NCBI Taxonomy" id="449393"/>
    <lineage>
        <taxon>unclassified sequences</taxon>
        <taxon>metagenomes</taxon>
        <taxon>ecological metagenomes</taxon>
    </lineage>
</organism>
<evidence type="ECO:0000313" key="1">
    <source>
        <dbReference type="EMBL" id="CAB4613578.1"/>
    </source>
</evidence>
<reference evidence="1" key="1">
    <citation type="submission" date="2020-05" db="EMBL/GenBank/DDBJ databases">
        <authorList>
            <person name="Chiriac C."/>
            <person name="Salcher M."/>
            <person name="Ghai R."/>
            <person name="Kavagutti S V."/>
        </authorList>
    </citation>
    <scope>NUCLEOTIDE SEQUENCE</scope>
</reference>
<sequence>MLESLEGLALGCRNVGRAGKVVDVPNIGVERCDVEITHQCQRSLGVCLEPLGAGGRKAVEPFKLVAVVRVIECAPVWNVKRPHPHTIDGGTDGPGFGGILEFGHVSETDLNVFGRLF</sequence>
<dbReference type="EMBL" id="CAEZUW010000075">
    <property type="protein sequence ID" value="CAB4613578.1"/>
    <property type="molecule type" value="Genomic_DNA"/>
</dbReference>